<keyword evidence="6" id="KW-0547">Nucleotide-binding</keyword>
<dbReference type="GO" id="GO:0005886">
    <property type="term" value="C:plasma membrane"/>
    <property type="evidence" value="ECO:0007669"/>
    <property type="project" value="UniProtKB-SubCell"/>
</dbReference>
<dbReference type="InterPro" id="IPR003593">
    <property type="entry name" value="AAA+_ATPase"/>
</dbReference>
<keyword evidence="5" id="KW-0410">Iron transport</keyword>
<dbReference type="PROSITE" id="PS50893">
    <property type="entry name" value="ABC_TRANSPORTER_2"/>
    <property type="match status" value="1"/>
</dbReference>
<comment type="caution">
    <text evidence="12">The sequence shown here is derived from an EMBL/GenBank/DDBJ whole genome shotgun (WGS) entry which is preliminary data.</text>
</comment>
<evidence type="ECO:0000313" key="13">
    <source>
        <dbReference type="Proteomes" id="UP000093523"/>
    </source>
</evidence>
<dbReference type="Proteomes" id="UP000093523">
    <property type="component" value="Unassembled WGS sequence"/>
</dbReference>
<dbReference type="AlphaFoldDB" id="A0A1B9P480"/>
<evidence type="ECO:0000256" key="3">
    <source>
        <dbReference type="ARBA" id="ARBA00022448"/>
    </source>
</evidence>
<dbReference type="FunFam" id="3.40.50.300:FF:000134">
    <property type="entry name" value="Iron-enterobactin ABC transporter ATP-binding protein"/>
    <property type="match status" value="1"/>
</dbReference>
<gene>
    <name evidence="12" type="primary">fecE</name>
    <name evidence="12" type="ORF">A6E04_05145</name>
</gene>
<evidence type="ECO:0000259" key="11">
    <source>
        <dbReference type="PROSITE" id="PS50893"/>
    </source>
</evidence>
<evidence type="ECO:0000256" key="9">
    <source>
        <dbReference type="ARBA" id="ARBA00023065"/>
    </source>
</evidence>
<proteinExistence type="inferred from homology"/>
<keyword evidence="10" id="KW-0472">Membrane</keyword>
<dbReference type="EMBL" id="MAJU01000004">
    <property type="protein sequence ID" value="OCH23294.1"/>
    <property type="molecule type" value="Genomic_DNA"/>
</dbReference>
<evidence type="ECO:0000256" key="1">
    <source>
        <dbReference type="ARBA" id="ARBA00004202"/>
    </source>
</evidence>
<dbReference type="Gene3D" id="3.40.50.300">
    <property type="entry name" value="P-loop containing nucleotide triphosphate hydrolases"/>
    <property type="match status" value="1"/>
</dbReference>
<comment type="similarity">
    <text evidence="2">Belongs to the ABC transporter superfamily.</text>
</comment>
<keyword evidence="7 12" id="KW-0067">ATP-binding</keyword>
<dbReference type="STRING" id="688.A6E04_05145"/>
<dbReference type="InterPro" id="IPR003439">
    <property type="entry name" value="ABC_transporter-like_ATP-bd"/>
</dbReference>
<keyword evidence="3" id="KW-0813">Transport</keyword>
<dbReference type="SMART" id="SM00382">
    <property type="entry name" value="AAA"/>
    <property type="match status" value="1"/>
</dbReference>
<keyword evidence="8" id="KW-0408">Iron</keyword>
<dbReference type="PANTHER" id="PTHR42771:SF2">
    <property type="entry name" value="IRON(3+)-HYDROXAMATE IMPORT ATP-BINDING PROTEIN FHUC"/>
    <property type="match status" value="1"/>
</dbReference>
<evidence type="ECO:0000256" key="8">
    <source>
        <dbReference type="ARBA" id="ARBA00023004"/>
    </source>
</evidence>
<evidence type="ECO:0000256" key="10">
    <source>
        <dbReference type="ARBA" id="ARBA00023136"/>
    </source>
</evidence>
<comment type="subcellular location">
    <subcellularLocation>
        <location evidence="1">Cell membrane</location>
        <topology evidence="1">Peripheral membrane protein</topology>
    </subcellularLocation>
</comment>
<protein>
    <submittedName>
        <fullName evidence="12">Iron-dicitrate transporter ATP-binding subunit</fullName>
    </submittedName>
</protein>
<dbReference type="InterPro" id="IPR051535">
    <property type="entry name" value="Siderophore_ABC-ATPase"/>
</dbReference>
<evidence type="ECO:0000256" key="7">
    <source>
        <dbReference type="ARBA" id="ARBA00022840"/>
    </source>
</evidence>
<evidence type="ECO:0000256" key="2">
    <source>
        <dbReference type="ARBA" id="ARBA00005417"/>
    </source>
</evidence>
<keyword evidence="9" id="KW-0406">Ion transport</keyword>
<keyword evidence="4" id="KW-1003">Cell membrane</keyword>
<organism evidence="12 13">
    <name type="scientific">Aliivibrio logei</name>
    <name type="common">Vibrio logei</name>
    <dbReference type="NCBI Taxonomy" id="688"/>
    <lineage>
        <taxon>Bacteria</taxon>
        <taxon>Pseudomonadati</taxon>
        <taxon>Pseudomonadota</taxon>
        <taxon>Gammaproteobacteria</taxon>
        <taxon>Vibrionales</taxon>
        <taxon>Vibrionaceae</taxon>
        <taxon>Aliivibrio</taxon>
    </lineage>
</organism>
<evidence type="ECO:0000313" key="12">
    <source>
        <dbReference type="EMBL" id="OCH23294.1"/>
    </source>
</evidence>
<dbReference type="GO" id="GO:0005524">
    <property type="term" value="F:ATP binding"/>
    <property type="evidence" value="ECO:0007669"/>
    <property type="project" value="UniProtKB-KW"/>
</dbReference>
<name>A0A1B9P480_ALILO</name>
<sequence>MQNNNEITKTLSAHHVSLSYSEGQIINRMQLAIPAKKLTVILGPNGCGKSSLLKMLSRIKHPDEGCILLGEENILKMNSKTLARELALLVQKPELPEGIEVIELVSRGRYPHQKMWQQWSLDDETAVQEALIATGLTELIHRPVASLSGGQQQQVWLAMVLAQKSNILMLDEPTSFLDIRAQLLVMNFCLSLRDQGKTLVMVLHDINQAFRYADNIIMMHEGKIVAEGKPEDLANPDIIHTVYGVNTTIITDPESQTLMIIPKKDPSIEPLYSFS</sequence>
<dbReference type="SUPFAM" id="SSF52540">
    <property type="entry name" value="P-loop containing nucleoside triphosphate hydrolases"/>
    <property type="match status" value="1"/>
</dbReference>
<feature type="domain" description="ABC transporter" evidence="11">
    <location>
        <begin position="11"/>
        <end position="246"/>
    </location>
</feature>
<dbReference type="GO" id="GO:0006826">
    <property type="term" value="P:iron ion transport"/>
    <property type="evidence" value="ECO:0007669"/>
    <property type="project" value="UniProtKB-KW"/>
</dbReference>
<dbReference type="InterPro" id="IPR027417">
    <property type="entry name" value="P-loop_NTPase"/>
</dbReference>
<evidence type="ECO:0000256" key="5">
    <source>
        <dbReference type="ARBA" id="ARBA00022496"/>
    </source>
</evidence>
<accession>A0A1B9P480</accession>
<dbReference type="RefSeq" id="WP_065609849.1">
    <property type="nucleotide sequence ID" value="NZ_CAWMPN010000004.1"/>
</dbReference>
<evidence type="ECO:0000256" key="6">
    <source>
        <dbReference type="ARBA" id="ARBA00022741"/>
    </source>
</evidence>
<dbReference type="OrthoDB" id="5292475at2"/>
<evidence type="ECO:0000256" key="4">
    <source>
        <dbReference type="ARBA" id="ARBA00022475"/>
    </source>
</evidence>
<dbReference type="GO" id="GO:0016887">
    <property type="term" value="F:ATP hydrolysis activity"/>
    <property type="evidence" value="ECO:0007669"/>
    <property type="project" value="InterPro"/>
</dbReference>
<dbReference type="Pfam" id="PF00005">
    <property type="entry name" value="ABC_tran"/>
    <property type="match status" value="1"/>
</dbReference>
<reference evidence="12 13" key="1">
    <citation type="submission" date="2016-06" db="EMBL/GenBank/DDBJ databases">
        <authorList>
            <person name="Kjaerup R.B."/>
            <person name="Dalgaard T.S."/>
            <person name="Juul-Madsen H.R."/>
        </authorList>
    </citation>
    <scope>NUCLEOTIDE SEQUENCE [LARGE SCALE GENOMIC DNA]</scope>
    <source>
        <strain evidence="12 13">1S159</strain>
    </source>
</reference>
<dbReference type="PANTHER" id="PTHR42771">
    <property type="entry name" value="IRON(3+)-HYDROXAMATE IMPORT ATP-BINDING PROTEIN FHUC"/>
    <property type="match status" value="1"/>
</dbReference>
<dbReference type="CDD" id="cd03214">
    <property type="entry name" value="ABC_Iron-Siderophores_B12_Hemin"/>
    <property type="match status" value="1"/>
</dbReference>